<gene>
    <name evidence="1" type="ORF">CLEI1391_LOCUS14231</name>
</gene>
<organism evidence="1">
    <name type="scientific">Chlamydomonas leiostraca</name>
    <dbReference type="NCBI Taxonomy" id="1034604"/>
    <lineage>
        <taxon>Eukaryota</taxon>
        <taxon>Viridiplantae</taxon>
        <taxon>Chlorophyta</taxon>
        <taxon>core chlorophytes</taxon>
        <taxon>Chlorophyceae</taxon>
        <taxon>CS clade</taxon>
        <taxon>Chlamydomonadales</taxon>
        <taxon>Chlamydomonadaceae</taxon>
        <taxon>Chlamydomonas</taxon>
    </lineage>
</organism>
<accession>A0A7S0WXS6</accession>
<protein>
    <submittedName>
        <fullName evidence="1">Uncharacterized protein</fullName>
    </submittedName>
</protein>
<name>A0A7S0WXS6_9CHLO</name>
<dbReference type="EMBL" id="HBFB01025361">
    <property type="protein sequence ID" value="CAD8688921.1"/>
    <property type="molecule type" value="Transcribed_RNA"/>
</dbReference>
<evidence type="ECO:0000313" key="1">
    <source>
        <dbReference type="EMBL" id="CAD8688921.1"/>
    </source>
</evidence>
<reference evidence="1" key="1">
    <citation type="submission" date="2021-01" db="EMBL/GenBank/DDBJ databases">
        <authorList>
            <person name="Corre E."/>
            <person name="Pelletier E."/>
            <person name="Niang G."/>
            <person name="Scheremetjew M."/>
            <person name="Finn R."/>
            <person name="Kale V."/>
            <person name="Holt S."/>
            <person name="Cochrane G."/>
            <person name="Meng A."/>
            <person name="Brown T."/>
            <person name="Cohen L."/>
        </authorList>
    </citation>
    <scope>NUCLEOTIDE SEQUENCE</scope>
    <source>
        <strain evidence="1">SAG 11-49</strain>
    </source>
</reference>
<dbReference type="AlphaFoldDB" id="A0A7S0WXS6"/>
<proteinExistence type="predicted"/>
<sequence>MMRRALPLLQQFSTAGAEAVEATAARTYHSLGNFTFSGAQDAPASSLSSNIKVSANTKGKGVDVSVSAGSASARAKYGAADLRKQSAKAVTLADAARVSVAHSSYVDYLLRLAAERYAVLAQWPDFTSAYGKDFYYRAHPEDLKKFYAAVDSFHTAYDTLTEFDSLSALAAELLPSYAKRRQNVMGPAVGPTTANAAVVQFLLAHAK</sequence>